<feature type="region of interest" description="Disordered" evidence="1">
    <location>
        <begin position="1"/>
        <end position="119"/>
    </location>
</feature>
<dbReference type="SUPFAM" id="SSF50729">
    <property type="entry name" value="PH domain-like"/>
    <property type="match status" value="1"/>
</dbReference>
<feature type="compositionally biased region" description="Low complexity" evidence="1">
    <location>
        <begin position="756"/>
        <end position="785"/>
    </location>
</feature>
<feature type="compositionally biased region" description="Low complexity" evidence="1">
    <location>
        <begin position="450"/>
        <end position="467"/>
    </location>
</feature>
<feature type="compositionally biased region" description="Polar residues" evidence="1">
    <location>
        <begin position="914"/>
        <end position="932"/>
    </location>
</feature>
<proteinExistence type="predicted"/>
<dbReference type="EMBL" id="CAWUHC010000011">
    <property type="protein sequence ID" value="CAK7214063.1"/>
    <property type="molecule type" value="Genomic_DNA"/>
</dbReference>
<dbReference type="SMART" id="SM00160">
    <property type="entry name" value="RanBD"/>
    <property type="match status" value="1"/>
</dbReference>
<protein>
    <recommendedName>
        <fullName evidence="2">RanBD1 domain-containing protein</fullName>
    </recommendedName>
</protein>
<dbReference type="InterPro" id="IPR053074">
    <property type="entry name" value="NPC_Nucleoporin"/>
</dbReference>
<sequence>METPQKRQKSWFSSLTGLVSASRSSSQEATAPSAANSTANKTASQANGEHAVSRIRLARPEEQTPARHSGTFSAPPVESPESPAKRASPTQLAQRKIHDRVQGPSSRLGSTSSTGNAPAIPSSFSYGSSLNLYSSSSLGRPTSTPRRTNFSSATTPRNMFRDSIARDMPNFSFTPRVPSNTLRGSFPATTPGRSLRAPGAELSARDMAKVTSSDLFHQKIPDPDPKLNAEAMTEMIPSDMRSSGLSVYANEFLSHLCPPDFNEEQRNQFFCILDLRRLKYAADEVFVKKDWKLNISNFAKEYEKNRSLIMLRYGLYEFKTVKVSKDAFQKWRHEHNIPSAPGEDEEELMVNPADLSKSTRSSSAPKPNGTEGLLRTGKRKATDTIDPQAMAADTNASAFQPTKKRTRPDGSKVAADRGPLNETSTPSLNKTKRKASRGEGVDQLQRAKQQKPTPTATPSATPSATKAFFEKVANSPAKDTASPFAATPSIEVSKPASDDSSTTKSSSLFKPSSLGQSSKPSTNGSLARSVLESGLKANAAPSGGNIFGYLSDASSAKGSGNDNADADAEDTDDSDGQEELEPQEEASSKKGATGASAPASQPTSSLFAAKPANPLFSAAAASASSSEASDATPSRSLFDRVNKGTDGQPLRAFGGDSASKSFPPASGSAGTPLFGSKPTSERASPEKEAAPASAASSLFGANKTWTPDSPIKFAPGSSATPAKPLFGSTPATGGTTPAASPFKFGSATSTAGPVMAPSTETPAAEKATEAPAAKETTPAPAAASPNPFGFLNKPAESAPSPASSTLFGKPAEKAAPPAPAPAAAPAAASTPSLFGASSTSSTAPSNLFGKPTTTAPAAAPSLFGAAATSAPATQPQSLFGNASKSETPSFGQKRSADEEAAPKAATPAFGGSSGTSLFGNAAAKTNESNGSDEPQAKKSMFGASSTGAASGSSTPLFAFGGSNTNGDVAKPASTPLFGAASAEPPKTSAPSLFGNSTTTAAPASSPAFSFGANNTSAAQPSSGGALFSFGANSTQQQQSSAPVPSTGFSFGGGSDAGSAGSSFTFNAGGAGGGTSFNNPFASGGDASAGQPSTSFSFGAGGANGQSAAPSSSMFQFGGGSSAPAATPSAGGGGGLFSFGGASQATEAVTTPGNSFGNTPAAGGSAIFSFGAGGAAPGGSTPLFGQQKPAAPGGSMFNLAPPMGGASTGTNTPFTNLGGASSLATTPATGTPEPGATQDNNADNNSGHQADGDEAPQEQISLTDGGPGEEDEAAVHEVRAKALRLATSNDESGSESPAGKEKKSPWKTEGVGPLRVLKNKTTGSVRLLLRAEPRGHVALNRALLPDFTYKPEPNAKYVKLTTANDAGTGLETWMLQVKTKEVAQQLADALEEHKAANKK</sequence>
<dbReference type="Pfam" id="PF00638">
    <property type="entry name" value="Ran_BP1"/>
    <property type="match status" value="1"/>
</dbReference>
<evidence type="ECO:0000313" key="3">
    <source>
        <dbReference type="EMBL" id="CAK7214063.1"/>
    </source>
</evidence>
<dbReference type="PANTHER" id="PTHR38697:SF1">
    <property type="entry name" value="NUCLEAR PORE COMPLEX PROTEIN SIMILAR TO S. CEREVISIAE NUP2 (EUROFUNG)"/>
    <property type="match status" value="1"/>
</dbReference>
<feature type="compositionally biased region" description="Polar residues" evidence="1">
    <location>
        <begin position="10"/>
        <end position="28"/>
    </location>
</feature>
<feature type="compositionally biased region" description="Low complexity" evidence="1">
    <location>
        <begin position="727"/>
        <end position="741"/>
    </location>
</feature>
<gene>
    <name evidence="3" type="ORF">SBRCBS47491_002016</name>
</gene>
<dbReference type="Gene3D" id="2.30.29.30">
    <property type="entry name" value="Pleckstrin-homology domain (PH domain)/Phosphotyrosine-binding domain (PTB)"/>
    <property type="match status" value="1"/>
</dbReference>
<feature type="compositionally biased region" description="Polar residues" evidence="1">
    <location>
        <begin position="1207"/>
        <end position="1222"/>
    </location>
</feature>
<feature type="compositionally biased region" description="Polar residues" evidence="1">
    <location>
        <begin position="878"/>
        <end position="892"/>
    </location>
</feature>
<feature type="compositionally biased region" description="Low complexity" evidence="1">
    <location>
        <begin position="29"/>
        <end position="47"/>
    </location>
</feature>
<feature type="region of interest" description="Disordered" evidence="1">
    <location>
        <begin position="1149"/>
        <end position="1313"/>
    </location>
</feature>
<feature type="compositionally biased region" description="Low complexity" evidence="1">
    <location>
        <begin position="942"/>
        <end position="954"/>
    </location>
</feature>
<feature type="compositionally biased region" description="Polar residues" evidence="1">
    <location>
        <begin position="140"/>
        <end position="157"/>
    </location>
</feature>
<feature type="compositionally biased region" description="Polar residues" evidence="1">
    <location>
        <begin position="1030"/>
        <end position="1043"/>
    </location>
</feature>
<feature type="compositionally biased region" description="Polar residues" evidence="1">
    <location>
        <begin position="829"/>
        <end position="845"/>
    </location>
</feature>
<dbReference type="PANTHER" id="PTHR38697">
    <property type="entry name" value="NUCLEAR PORE COMPLEX PROTEIN SIMILAR TO S. CEREVISIAE NUP2 (EUROFUNG)"/>
    <property type="match status" value="1"/>
</dbReference>
<feature type="region of interest" description="Disordered" evidence="1">
    <location>
        <begin position="136"/>
        <end position="200"/>
    </location>
</feature>
<reference evidence="3 4" key="1">
    <citation type="submission" date="2024-01" db="EMBL/GenBank/DDBJ databases">
        <authorList>
            <person name="Allen C."/>
            <person name="Tagirdzhanova G."/>
        </authorList>
    </citation>
    <scope>NUCLEOTIDE SEQUENCE [LARGE SCALE GENOMIC DNA]</scope>
</reference>
<feature type="region of interest" description="Disordered" evidence="1">
    <location>
        <begin position="1081"/>
        <end position="1102"/>
    </location>
</feature>
<feature type="compositionally biased region" description="Acidic residues" evidence="1">
    <location>
        <begin position="564"/>
        <end position="584"/>
    </location>
</feature>
<feature type="compositionally biased region" description="Low complexity" evidence="1">
    <location>
        <begin position="589"/>
        <end position="600"/>
    </location>
</feature>
<feature type="compositionally biased region" description="Basic and acidic residues" evidence="1">
    <location>
        <begin position="679"/>
        <end position="689"/>
    </location>
</feature>
<feature type="compositionally biased region" description="Low complexity" evidence="1">
    <location>
        <begin position="794"/>
        <end position="804"/>
    </location>
</feature>
<feature type="domain" description="RanBD1" evidence="2">
    <location>
        <begin position="1267"/>
        <end position="1398"/>
    </location>
</feature>
<evidence type="ECO:0000313" key="4">
    <source>
        <dbReference type="Proteomes" id="UP001642406"/>
    </source>
</evidence>
<feature type="compositionally biased region" description="Polar residues" evidence="1">
    <location>
        <begin position="103"/>
        <end position="116"/>
    </location>
</feature>
<accession>A0ABP0B3B7</accession>
<feature type="compositionally biased region" description="Low complexity" evidence="1">
    <location>
        <begin position="608"/>
        <end position="636"/>
    </location>
</feature>
<dbReference type="InterPro" id="IPR011993">
    <property type="entry name" value="PH-like_dom_sf"/>
</dbReference>
<evidence type="ECO:0000256" key="1">
    <source>
        <dbReference type="SAM" id="MobiDB-lite"/>
    </source>
</evidence>
<name>A0ABP0B3B7_9PEZI</name>
<evidence type="ECO:0000259" key="2">
    <source>
        <dbReference type="PROSITE" id="PS50196"/>
    </source>
</evidence>
<feature type="compositionally biased region" description="Low complexity" evidence="1">
    <location>
        <begin position="994"/>
        <end position="1014"/>
    </location>
</feature>
<dbReference type="Proteomes" id="UP001642406">
    <property type="component" value="Unassembled WGS sequence"/>
</dbReference>
<feature type="compositionally biased region" description="Low complexity" evidence="1">
    <location>
        <begin position="73"/>
        <end position="82"/>
    </location>
</feature>
<keyword evidence="4" id="KW-1185">Reference proteome</keyword>
<feature type="compositionally biased region" description="Low complexity" evidence="1">
    <location>
        <begin position="493"/>
        <end position="518"/>
    </location>
</feature>
<organism evidence="3 4">
    <name type="scientific">Sporothrix bragantina</name>
    <dbReference type="NCBI Taxonomy" id="671064"/>
    <lineage>
        <taxon>Eukaryota</taxon>
        <taxon>Fungi</taxon>
        <taxon>Dikarya</taxon>
        <taxon>Ascomycota</taxon>
        <taxon>Pezizomycotina</taxon>
        <taxon>Sordariomycetes</taxon>
        <taxon>Sordariomycetidae</taxon>
        <taxon>Ophiostomatales</taxon>
        <taxon>Ophiostomataceae</taxon>
        <taxon>Sporothrix</taxon>
    </lineage>
</organism>
<feature type="compositionally biased region" description="Polar residues" evidence="1">
    <location>
        <begin position="1237"/>
        <end position="1247"/>
    </location>
</feature>
<feature type="compositionally biased region" description="Polar residues" evidence="1">
    <location>
        <begin position="1285"/>
        <end position="1294"/>
    </location>
</feature>
<dbReference type="PROSITE" id="PS50196">
    <property type="entry name" value="RANBD1"/>
    <property type="match status" value="1"/>
</dbReference>
<dbReference type="InterPro" id="IPR000156">
    <property type="entry name" value="Ran_bind_dom"/>
</dbReference>
<comment type="caution">
    <text evidence="3">The sequence shown here is derived from an EMBL/GenBank/DDBJ whole genome shotgun (WGS) entry which is preliminary data.</text>
</comment>
<dbReference type="CDD" id="cd13170">
    <property type="entry name" value="RanBD_NUP50"/>
    <property type="match status" value="1"/>
</dbReference>
<feature type="compositionally biased region" description="Low complexity" evidence="1">
    <location>
        <begin position="1223"/>
        <end position="1236"/>
    </location>
</feature>
<feature type="compositionally biased region" description="Polar residues" evidence="1">
    <location>
        <begin position="171"/>
        <end position="192"/>
    </location>
</feature>
<feature type="compositionally biased region" description="Low complexity" evidence="1">
    <location>
        <begin position="851"/>
        <end position="877"/>
    </location>
</feature>
<feature type="compositionally biased region" description="Polar residues" evidence="1">
    <location>
        <begin position="356"/>
        <end position="365"/>
    </location>
</feature>
<feature type="compositionally biased region" description="Low complexity" evidence="1">
    <location>
        <begin position="1159"/>
        <end position="1169"/>
    </location>
</feature>
<feature type="region of interest" description="Disordered" evidence="1">
    <location>
        <begin position="353"/>
        <end position="1049"/>
    </location>
</feature>